<dbReference type="GO" id="GO:0006397">
    <property type="term" value="P:mRNA processing"/>
    <property type="evidence" value="ECO:0007669"/>
    <property type="project" value="InterPro"/>
</dbReference>
<evidence type="ECO:0000256" key="5">
    <source>
        <dbReference type="SAM" id="MobiDB-lite"/>
    </source>
</evidence>
<dbReference type="CDD" id="cd12285">
    <property type="entry name" value="RRM3_RBM39_like"/>
    <property type="match status" value="1"/>
</dbReference>
<dbReference type="Pfam" id="PF15519">
    <property type="entry name" value="RBM39linker"/>
    <property type="match status" value="1"/>
</dbReference>
<dbReference type="InterPro" id="IPR006509">
    <property type="entry name" value="RBM39_SF"/>
</dbReference>
<evidence type="ECO:0000256" key="1">
    <source>
        <dbReference type="ARBA" id="ARBA00022553"/>
    </source>
</evidence>
<evidence type="ECO:0000313" key="9">
    <source>
        <dbReference type="Proteomes" id="UP000428333"/>
    </source>
</evidence>
<keyword evidence="1" id="KW-0597">Phosphoprotein</keyword>
<dbReference type="InterPro" id="IPR035979">
    <property type="entry name" value="RBD_domain_sf"/>
</dbReference>
<proteinExistence type="predicted"/>
<feature type="compositionally biased region" description="Basic and acidic residues" evidence="5">
    <location>
        <begin position="209"/>
        <end position="221"/>
    </location>
</feature>
<gene>
    <name evidence="8" type="ORF">C3L33_01951</name>
</gene>
<dbReference type="Proteomes" id="UP000428333">
    <property type="component" value="Linkage Group LG01"/>
</dbReference>
<evidence type="ECO:0000256" key="6">
    <source>
        <dbReference type="SAM" id="Phobius"/>
    </source>
</evidence>
<feature type="compositionally biased region" description="Basic and acidic residues" evidence="5">
    <location>
        <begin position="52"/>
        <end position="201"/>
    </location>
</feature>
<dbReference type="SMART" id="SM00360">
    <property type="entry name" value="RRM"/>
    <property type="match status" value="3"/>
</dbReference>
<comment type="caution">
    <text evidence="8">The sequence shown here is derived from an EMBL/GenBank/DDBJ whole genome shotgun (WGS) entry which is preliminary data.</text>
</comment>
<evidence type="ECO:0000259" key="7">
    <source>
        <dbReference type="PROSITE" id="PS50102"/>
    </source>
</evidence>
<dbReference type="OrthoDB" id="8123449at2759"/>
<feature type="transmembrane region" description="Helical" evidence="6">
    <location>
        <begin position="421"/>
        <end position="439"/>
    </location>
</feature>
<sequence length="677" mass="77512">MDFDEYDYLEKTVEEGEKDGSSAKKSKDGGEKSEKGYRRRERSVEDGSGDEEGLKSKKSRGDEENGGKRERSSRSERGREVERDRDRHRSGRDGDREVERERDRGREKEKERGSREKDRDREKREKEKEREREGREKEKEREKDRERRDRDRERDKEGDRGREREKEKEKEKERERERRERDKDVDREKDKEKEKEREGSRRSRSRSSRRPEGDREREKEVLREKEIDFEMRDSRRFKDKKEAVEPEADPERDQRTVFAYQMPLKATERDVYEFFSKAGKILMRVIEINFLPVAVNAPLPSVRDVRLIMDRNSRRSKGVGYIEFYDAMSVPMAIALSGHLLLGQPVMVKPSEAEKNLVQSNATSGVAVAGPYGAADRKLYVGNLHFNMTEFQLKQERYDADWWSAVIPFPCTSLSCSFHSEGYLCCMFVLLFLLFKWFIPICTIVGTSQIFEAFGPVEVVQLPTDPETGHCKGFGFIQVSSVTDHVGAQDPGAKAADFDDDDGGGLSLNAQSRALLMQKLDRSGTATSIAGSLGAPVFNGTSTNQQAITLPMNGQPSVAVPALPALLTTLAPEPIGKPSECLLLKNMFDPATETDPEYDLDIKEDVQEECSNFGRVKHIHVDKNSAGYVYLRFDTVEGASGAQRAMHQRWFARRLISAVFLVCIWTLVSVPSLPPIF</sequence>
<evidence type="ECO:0000313" key="8">
    <source>
        <dbReference type="EMBL" id="KAE9466103.1"/>
    </source>
</evidence>
<keyword evidence="6" id="KW-0812">Transmembrane</keyword>
<dbReference type="InterPro" id="IPR000504">
    <property type="entry name" value="RRM_dom"/>
</dbReference>
<dbReference type="InterPro" id="IPR012677">
    <property type="entry name" value="Nucleotide-bd_a/b_plait_sf"/>
</dbReference>
<keyword evidence="6" id="KW-1133">Transmembrane helix</keyword>
<dbReference type="GO" id="GO:0003723">
    <property type="term" value="F:RNA binding"/>
    <property type="evidence" value="ECO:0007669"/>
    <property type="project" value="UniProtKB-UniRule"/>
</dbReference>
<dbReference type="CDD" id="cd12283">
    <property type="entry name" value="RRM1_RBM39_like"/>
    <property type="match status" value="1"/>
</dbReference>
<dbReference type="AlphaFoldDB" id="A0A6A4M3W6"/>
<keyword evidence="2" id="KW-0677">Repeat</keyword>
<dbReference type="PANTHER" id="PTHR48036">
    <property type="entry name" value="SPLICING FACTOR (PAD-1), PUTATIVE (AFU_ORTHOLOGUE AFUA_1G15810)-RELATED"/>
    <property type="match status" value="1"/>
</dbReference>
<evidence type="ECO:0000256" key="3">
    <source>
        <dbReference type="ARBA" id="ARBA00022884"/>
    </source>
</evidence>
<feature type="non-terminal residue" evidence="8">
    <location>
        <position position="1"/>
    </location>
</feature>
<name>A0A6A4M3W6_9ERIC</name>
<dbReference type="GO" id="GO:0005634">
    <property type="term" value="C:nucleus"/>
    <property type="evidence" value="ECO:0007669"/>
    <property type="project" value="InterPro"/>
</dbReference>
<keyword evidence="3 4" id="KW-0694">RNA-binding</keyword>
<organism evidence="8 9">
    <name type="scientific">Rhododendron williamsianum</name>
    <dbReference type="NCBI Taxonomy" id="262921"/>
    <lineage>
        <taxon>Eukaryota</taxon>
        <taxon>Viridiplantae</taxon>
        <taxon>Streptophyta</taxon>
        <taxon>Embryophyta</taxon>
        <taxon>Tracheophyta</taxon>
        <taxon>Spermatophyta</taxon>
        <taxon>Magnoliopsida</taxon>
        <taxon>eudicotyledons</taxon>
        <taxon>Gunneridae</taxon>
        <taxon>Pentapetalae</taxon>
        <taxon>asterids</taxon>
        <taxon>Ericales</taxon>
        <taxon>Ericaceae</taxon>
        <taxon>Ericoideae</taxon>
        <taxon>Rhodoreae</taxon>
        <taxon>Rhododendron</taxon>
    </lineage>
</organism>
<feature type="transmembrane region" description="Helical" evidence="6">
    <location>
        <begin position="655"/>
        <end position="673"/>
    </location>
</feature>
<keyword evidence="9" id="KW-1185">Reference proteome</keyword>
<dbReference type="EMBL" id="QEFC01000104">
    <property type="protein sequence ID" value="KAE9466103.1"/>
    <property type="molecule type" value="Genomic_DNA"/>
</dbReference>
<dbReference type="PROSITE" id="PS50102">
    <property type="entry name" value="RRM"/>
    <property type="match status" value="1"/>
</dbReference>
<feature type="compositionally biased region" description="Basic and acidic residues" evidence="5">
    <location>
        <begin position="8"/>
        <end position="36"/>
    </location>
</feature>
<evidence type="ECO:0000256" key="2">
    <source>
        <dbReference type="ARBA" id="ARBA00022737"/>
    </source>
</evidence>
<evidence type="ECO:0000256" key="4">
    <source>
        <dbReference type="PROSITE-ProRule" id="PRU00176"/>
    </source>
</evidence>
<accession>A0A6A4M3W6</accession>
<protein>
    <recommendedName>
        <fullName evidence="7">RRM domain-containing protein</fullName>
    </recommendedName>
</protein>
<dbReference type="Pfam" id="PF00076">
    <property type="entry name" value="RRM_1"/>
    <property type="match status" value="1"/>
</dbReference>
<dbReference type="SUPFAM" id="SSF54928">
    <property type="entry name" value="RNA-binding domain, RBD"/>
    <property type="match status" value="3"/>
</dbReference>
<reference evidence="8 9" key="1">
    <citation type="journal article" date="2019" name="Genome Biol. Evol.">
        <title>The Rhododendron genome and chromosomal organization provide insight into shared whole-genome duplications across the heath family (Ericaceae).</title>
        <authorList>
            <person name="Soza V.L."/>
            <person name="Lindsley D."/>
            <person name="Waalkes A."/>
            <person name="Ramage E."/>
            <person name="Patwardhan R.P."/>
            <person name="Burton J.N."/>
            <person name="Adey A."/>
            <person name="Kumar A."/>
            <person name="Qiu R."/>
            <person name="Shendure J."/>
            <person name="Hall B."/>
        </authorList>
    </citation>
    <scope>NUCLEOTIDE SEQUENCE [LARGE SCALE GENOMIC DNA]</scope>
    <source>
        <strain evidence="8">RSF 1966-606</strain>
    </source>
</reference>
<feature type="region of interest" description="Disordered" evidence="5">
    <location>
        <begin position="1"/>
        <end position="221"/>
    </location>
</feature>
<keyword evidence="6" id="KW-0472">Membrane</keyword>
<dbReference type="InterPro" id="IPR029123">
    <property type="entry name" value="RBM39_linker"/>
</dbReference>
<feature type="domain" description="RRM" evidence="7">
    <location>
        <begin position="255"/>
        <end position="353"/>
    </location>
</feature>
<dbReference type="Gene3D" id="3.30.70.330">
    <property type="match status" value="3"/>
</dbReference>